<dbReference type="AlphaFoldDB" id="A0A0K1NN78"/>
<protein>
    <submittedName>
        <fullName evidence="4">ImmA/IrrE family metallo-endopeptidase</fullName>
    </submittedName>
</protein>
<evidence type="ECO:0000313" key="6">
    <source>
        <dbReference type="Proteomes" id="UP000682005"/>
    </source>
</evidence>
<proteinExistence type="inferred from homology"/>
<reference evidence="3 5" key="1">
    <citation type="submission" date="2015-07" db="EMBL/GenBank/DDBJ databases">
        <authorList>
            <person name="Noorani M."/>
        </authorList>
    </citation>
    <scope>NUCLEOTIDE SEQUENCE [LARGE SCALE GENOMIC DNA]</scope>
    <source>
        <strain evidence="3 5">W1435</strain>
    </source>
</reference>
<keyword evidence="6" id="KW-1185">Reference proteome</keyword>
<dbReference type="SUPFAM" id="SSF47413">
    <property type="entry name" value="lambda repressor-like DNA-binding domains"/>
    <property type="match status" value="1"/>
</dbReference>
<dbReference type="InterPro" id="IPR001387">
    <property type="entry name" value="Cro/C1-type_HTH"/>
</dbReference>
<dbReference type="Proteomes" id="UP000682005">
    <property type="component" value="Chromosome 2"/>
</dbReference>
<dbReference type="EMBL" id="CP012075">
    <property type="protein sequence ID" value="AKU70527.1"/>
    <property type="molecule type" value="Genomic_DNA"/>
</dbReference>
<dbReference type="EMBL" id="CP072369">
    <property type="protein sequence ID" value="QUB86168.1"/>
    <property type="molecule type" value="Genomic_DNA"/>
</dbReference>
<accession>A0A0K1NN78</accession>
<dbReference type="OrthoDB" id="9794834at2"/>
<dbReference type="Gene3D" id="1.10.260.40">
    <property type="entry name" value="lambda repressor-like DNA-binding domains"/>
    <property type="match status" value="1"/>
</dbReference>
<dbReference type="STRING" id="1236517.ADJ77_12355"/>
<sequence>MINGKSIKIARESRGLSQSKLSELLGVTQATLSRFEKGVLTVAPEFVSKIAQALNYPASFFEKDIRIAGETSLFYRKRASMTVKDLSILESKISILSKSIDEMLESINIPDLRIPSVEPTAENSPQEIAYKIRNYLGVPAGPIDNIVSLLEKNGVIVMFLDVDDMEKFDGLTMFTTNQAPVIWINSNISNDRKRFSIAHELGHLVMHLRSEDLEKPEKQKEIEANEFAGEFLMPESQCKEDFFNLKYKDLGMKKYYWKVSKAAIIYRAKELKCISDQTSKYLYVTLGRYGERKNESVQVPIDSPKIVNRMFELHISELNYSMDELSDIVGLMPDEINSELLSENKTVAIKPHKLMLNF</sequence>
<dbReference type="Pfam" id="PF06114">
    <property type="entry name" value="Peptidase_M78"/>
    <property type="match status" value="1"/>
</dbReference>
<dbReference type="SMART" id="SM00530">
    <property type="entry name" value="HTH_XRE"/>
    <property type="match status" value="1"/>
</dbReference>
<dbReference type="KEGG" id="pfus:ADJ77_12355"/>
<evidence type="ECO:0000313" key="5">
    <source>
        <dbReference type="Proteomes" id="UP000060345"/>
    </source>
</evidence>
<feature type="domain" description="HTH cro/C1-type" evidence="2">
    <location>
        <begin position="7"/>
        <end position="61"/>
    </location>
</feature>
<dbReference type="InterPro" id="IPR010982">
    <property type="entry name" value="Lambda_DNA-bd_dom_sf"/>
</dbReference>
<organism evidence="3 5">
    <name type="scientific">Prevotella fusca JCM 17724</name>
    <dbReference type="NCBI Taxonomy" id="1236517"/>
    <lineage>
        <taxon>Bacteria</taxon>
        <taxon>Pseudomonadati</taxon>
        <taxon>Bacteroidota</taxon>
        <taxon>Bacteroidia</taxon>
        <taxon>Bacteroidales</taxon>
        <taxon>Prevotellaceae</taxon>
        <taxon>Prevotella</taxon>
    </lineage>
</organism>
<dbReference type="PROSITE" id="PS50943">
    <property type="entry name" value="HTH_CROC1"/>
    <property type="match status" value="1"/>
</dbReference>
<dbReference type="Pfam" id="PF01381">
    <property type="entry name" value="HTH_3"/>
    <property type="match status" value="1"/>
</dbReference>
<dbReference type="GO" id="GO:0003677">
    <property type="term" value="F:DNA binding"/>
    <property type="evidence" value="ECO:0007669"/>
    <property type="project" value="InterPro"/>
</dbReference>
<dbReference type="CDD" id="cd00093">
    <property type="entry name" value="HTH_XRE"/>
    <property type="match status" value="1"/>
</dbReference>
<evidence type="ECO:0000313" key="4">
    <source>
        <dbReference type="EMBL" id="QUB86168.1"/>
    </source>
</evidence>
<gene>
    <name evidence="3" type="ORF">ADJ77_12355</name>
    <name evidence="4" type="ORF">J5A51_02585</name>
</gene>
<evidence type="ECO:0000256" key="1">
    <source>
        <dbReference type="ARBA" id="ARBA00007227"/>
    </source>
</evidence>
<dbReference type="PANTHER" id="PTHR43236:SF1">
    <property type="entry name" value="BLL7220 PROTEIN"/>
    <property type="match status" value="1"/>
</dbReference>
<dbReference type="Proteomes" id="UP000060345">
    <property type="component" value="Chromosome 2"/>
</dbReference>
<comment type="similarity">
    <text evidence="1">Belongs to the short-chain fatty acyl-CoA assimilation regulator (ScfR) family.</text>
</comment>
<evidence type="ECO:0000313" key="3">
    <source>
        <dbReference type="EMBL" id="AKU70527.1"/>
    </source>
</evidence>
<dbReference type="InterPro" id="IPR052345">
    <property type="entry name" value="Rad_response_metalloprotease"/>
</dbReference>
<dbReference type="RefSeq" id="WP_025078930.1">
    <property type="nucleotide sequence ID" value="NZ_BAKO01000031.1"/>
</dbReference>
<dbReference type="InterPro" id="IPR010359">
    <property type="entry name" value="IrrE_HExxH"/>
</dbReference>
<name>A0A0K1NN78_9BACT</name>
<dbReference type="Gene3D" id="1.10.10.2910">
    <property type="match status" value="1"/>
</dbReference>
<dbReference type="PANTHER" id="PTHR43236">
    <property type="entry name" value="ANTITOXIN HIGA1"/>
    <property type="match status" value="1"/>
</dbReference>
<reference evidence="4 6" key="2">
    <citation type="submission" date="2021-03" db="EMBL/GenBank/DDBJ databases">
        <title>Human Oral Microbial Genomes.</title>
        <authorList>
            <person name="Johnston C.D."/>
            <person name="Chen T."/>
            <person name="Dewhirst F.E."/>
        </authorList>
    </citation>
    <scope>NUCLEOTIDE SEQUENCE [LARGE SCALE GENOMIC DNA]</scope>
    <source>
        <strain evidence="4 6">W1435</strain>
    </source>
</reference>
<evidence type="ECO:0000259" key="2">
    <source>
        <dbReference type="PROSITE" id="PS50943"/>
    </source>
</evidence>